<protein>
    <submittedName>
        <fullName evidence="1">Uncharacterized protein</fullName>
    </submittedName>
</protein>
<dbReference type="RefSeq" id="WP_157770846.1">
    <property type="nucleotide sequence ID" value="NZ_CBXV010000008.1"/>
</dbReference>
<sequence length="165" mass="18449">MGSHRKLMLKVELARLALVIMFAAPFAISAPWQGIEPLKSRRDDVERILGKPLPGPGEATNELRFKIVGGRVTVTFVTPKFAETKHLDPNLEGTVLQVVVEYDNAPDTPQSLGVEADPNFAREERGPVAIYRNQKDGIVYSFMNGRLRRAYYSPSAEQLSRAQKR</sequence>
<gene>
    <name evidence="1" type="ORF">PYK22_02395</name>
</gene>
<accession>A0A0B6X057</accession>
<reference evidence="1 2" key="2">
    <citation type="submission" date="2015-01" db="EMBL/GenBank/DDBJ databases">
        <title>Complete genome sequence of Pyrinomonas methylaliphatogenes type strain K22T.</title>
        <authorList>
            <person name="Lee K.C.Y."/>
            <person name="Power J.F."/>
            <person name="Dunfield P.F."/>
            <person name="Morgan X.C."/>
            <person name="Huttenhower C."/>
            <person name="Stott M.B."/>
        </authorList>
    </citation>
    <scope>NUCLEOTIDE SEQUENCE [LARGE SCALE GENOMIC DNA]</scope>
    <source>
        <strain evidence="1 2">K22</strain>
    </source>
</reference>
<evidence type="ECO:0000313" key="2">
    <source>
        <dbReference type="Proteomes" id="UP000031518"/>
    </source>
</evidence>
<reference evidence="1 2" key="1">
    <citation type="submission" date="2013-12" db="EMBL/GenBank/DDBJ databases">
        <authorList>
            <person name="Stott M."/>
        </authorList>
    </citation>
    <scope>NUCLEOTIDE SEQUENCE [LARGE SCALE GENOMIC DNA]</scope>
    <source>
        <strain evidence="1 2">K22</strain>
    </source>
</reference>
<evidence type="ECO:0000313" key="1">
    <source>
        <dbReference type="EMBL" id="CDM66367.1"/>
    </source>
</evidence>
<name>A0A0B6X057_9BACT</name>
<organism evidence="1 2">
    <name type="scientific">Pyrinomonas methylaliphatogenes</name>
    <dbReference type="NCBI Taxonomy" id="454194"/>
    <lineage>
        <taxon>Bacteria</taxon>
        <taxon>Pseudomonadati</taxon>
        <taxon>Acidobacteriota</taxon>
        <taxon>Blastocatellia</taxon>
        <taxon>Blastocatellales</taxon>
        <taxon>Pyrinomonadaceae</taxon>
        <taxon>Pyrinomonas</taxon>
    </lineage>
</organism>
<dbReference type="Proteomes" id="UP000031518">
    <property type="component" value="Unassembled WGS sequence"/>
</dbReference>
<dbReference type="AlphaFoldDB" id="A0A0B6X057"/>
<keyword evidence="2" id="KW-1185">Reference proteome</keyword>
<proteinExistence type="predicted"/>
<dbReference type="EMBL" id="CBXV010000008">
    <property type="protein sequence ID" value="CDM66367.1"/>
    <property type="molecule type" value="Genomic_DNA"/>
</dbReference>